<name>A0A7C6A7U4_UNCW3</name>
<gene>
    <name evidence="2" type="ORF">ENW73_00150</name>
</gene>
<protein>
    <submittedName>
        <fullName evidence="2">Uncharacterized protein</fullName>
    </submittedName>
</protein>
<organism evidence="2">
    <name type="scientific">candidate division WOR-3 bacterium</name>
    <dbReference type="NCBI Taxonomy" id="2052148"/>
    <lineage>
        <taxon>Bacteria</taxon>
        <taxon>Bacteria division WOR-3</taxon>
    </lineage>
</organism>
<reference evidence="2" key="1">
    <citation type="journal article" date="2020" name="mSystems">
        <title>Genome- and Community-Level Interaction Insights into Carbon Utilization and Element Cycling Functions of Hydrothermarchaeota in Hydrothermal Sediment.</title>
        <authorList>
            <person name="Zhou Z."/>
            <person name="Liu Y."/>
            <person name="Xu W."/>
            <person name="Pan J."/>
            <person name="Luo Z.H."/>
            <person name="Li M."/>
        </authorList>
    </citation>
    <scope>NUCLEOTIDE SEQUENCE [LARGE SCALE GENOMIC DNA]</scope>
    <source>
        <strain evidence="2">SpSt-876</strain>
    </source>
</reference>
<dbReference type="EMBL" id="DTLI01000008">
    <property type="protein sequence ID" value="HHS51265.1"/>
    <property type="molecule type" value="Genomic_DNA"/>
</dbReference>
<keyword evidence="1" id="KW-1133">Transmembrane helix</keyword>
<evidence type="ECO:0000313" key="2">
    <source>
        <dbReference type="EMBL" id="HHS51265.1"/>
    </source>
</evidence>
<proteinExistence type="predicted"/>
<evidence type="ECO:0000256" key="1">
    <source>
        <dbReference type="SAM" id="Phobius"/>
    </source>
</evidence>
<accession>A0A7C6A7U4</accession>
<sequence>MIIIRIELKLSIIILLANQIVFFYRPRLVFEKELSLRNAEVIKYPEIAQTYYGELSDKPDFYKIISEKDFDLYFKIMVPDIPDARTDFTVEIYGENKNIILDGAHYEWEESYERLTGNNYLVGPSYEETLEKGEYLMQVYNGDNQGKYLLVIGRNKTFSLIDAINTIWLMPKIKTFMERSILTAYFNQIGIILFTLLLAVILFISIIILYCQYRAMTKYERM</sequence>
<feature type="transmembrane region" description="Helical" evidence="1">
    <location>
        <begin position="189"/>
        <end position="213"/>
    </location>
</feature>
<dbReference type="Gene3D" id="2.60.120.380">
    <property type="match status" value="1"/>
</dbReference>
<dbReference type="AlphaFoldDB" id="A0A7C6A7U4"/>
<keyword evidence="1" id="KW-0812">Transmembrane</keyword>
<comment type="caution">
    <text evidence="2">The sequence shown here is derived from an EMBL/GenBank/DDBJ whole genome shotgun (WGS) entry which is preliminary data.</text>
</comment>
<keyword evidence="1" id="KW-0472">Membrane</keyword>